<keyword evidence="2" id="KW-1185">Reference proteome</keyword>
<reference evidence="2" key="2">
    <citation type="submission" date="2019-10" db="EMBL/GenBank/DDBJ databases">
        <title>A de novo genome assembly of a pear dwarfing rootstock.</title>
        <authorList>
            <person name="Wang F."/>
            <person name="Wang J."/>
            <person name="Li S."/>
            <person name="Zhang Y."/>
            <person name="Fang M."/>
            <person name="Ma L."/>
            <person name="Zhao Y."/>
            <person name="Jiang S."/>
        </authorList>
    </citation>
    <scope>NUCLEOTIDE SEQUENCE [LARGE SCALE GENOMIC DNA]</scope>
</reference>
<organism evidence="1 2">
    <name type="scientific">Pyrus ussuriensis x Pyrus communis</name>
    <dbReference type="NCBI Taxonomy" id="2448454"/>
    <lineage>
        <taxon>Eukaryota</taxon>
        <taxon>Viridiplantae</taxon>
        <taxon>Streptophyta</taxon>
        <taxon>Embryophyta</taxon>
        <taxon>Tracheophyta</taxon>
        <taxon>Spermatophyta</taxon>
        <taxon>Magnoliopsida</taxon>
        <taxon>eudicotyledons</taxon>
        <taxon>Gunneridae</taxon>
        <taxon>Pentapetalae</taxon>
        <taxon>rosids</taxon>
        <taxon>fabids</taxon>
        <taxon>Rosales</taxon>
        <taxon>Rosaceae</taxon>
        <taxon>Amygdaloideae</taxon>
        <taxon>Maleae</taxon>
        <taxon>Pyrus</taxon>
    </lineage>
</organism>
<evidence type="ECO:0000313" key="2">
    <source>
        <dbReference type="Proteomes" id="UP000327157"/>
    </source>
</evidence>
<name>A0A5N5H5S8_9ROSA</name>
<dbReference type="OrthoDB" id="1602144at2759"/>
<reference evidence="1 2" key="1">
    <citation type="submission" date="2019-09" db="EMBL/GenBank/DDBJ databases">
        <authorList>
            <person name="Ou C."/>
        </authorList>
    </citation>
    <scope>NUCLEOTIDE SEQUENCE [LARGE SCALE GENOMIC DNA]</scope>
    <source>
        <strain evidence="1">S2</strain>
        <tissue evidence="1">Leaf</tissue>
    </source>
</reference>
<accession>A0A5N5H5S8</accession>
<dbReference type="Proteomes" id="UP000327157">
    <property type="component" value="Chromosome 4"/>
</dbReference>
<dbReference type="EMBL" id="SMOL01000231">
    <property type="protein sequence ID" value="KAB2623309.1"/>
    <property type="molecule type" value="Genomic_DNA"/>
</dbReference>
<protein>
    <submittedName>
        <fullName evidence="1">Ankyrin repeat-containing protein</fullName>
    </submittedName>
</protein>
<dbReference type="AlphaFoldDB" id="A0A5N5H5S8"/>
<gene>
    <name evidence="1" type="ORF">D8674_025491</name>
</gene>
<proteinExistence type="predicted"/>
<evidence type="ECO:0000313" key="1">
    <source>
        <dbReference type="EMBL" id="KAB2623309.1"/>
    </source>
</evidence>
<reference evidence="1 2" key="3">
    <citation type="submission" date="2019-11" db="EMBL/GenBank/DDBJ databases">
        <title>A de novo genome assembly of a pear dwarfing rootstock.</title>
        <authorList>
            <person name="Wang F."/>
            <person name="Wang J."/>
            <person name="Li S."/>
            <person name="Zhang Y."/>
            <person name="Fang M."/>
            <person name="Ma L."/>
            <person name="Zhao Y."/>
            <person name="Jiang S."/>
        </authorList>
    </citation>
    <scope>NUCLEOTIDE SEQUENCE [LARGE SCALE GENOMIC DNA]</scope>
    <source>
        <strain evidence="1">S2</strain>
        <tissue evidence="1">Leaf</tissue>
    </source>
</reference>
<sequence>MDPSVYEAARSGDLGFLEKIGDNELSNDLLLQKTPRNNNILHAKFKQIDFFKSAQIDSQSPQFWATNNKCNAPMHE</sequence>
<comment type="caution">
    <text evidence="1">The sequence shown here is derived from an EMBL/GenBank/DDBJ whole genome shotgun (WGS) entry which is preliminary data.</text>
</comment>